<dbReference type="HOGENOM" id="CLU_083873_6_4_6"/>
<reference evidence="8" key="1">
    <citation type="submission" date="2019-08" db="EMBL/GenBank/DDBJ databases">
        <authorList>
            <person name="Busch A."/>
        </authorList>
    </citation>
    <scope>NUCLEOTIDE SEQUENCE</scope>
    <source>
        <strain evidence="9">15T0085</strain>
        <strain evidence="8">17T1429</strain>
    </source>
</reference>
<reference evidence="8" key="2">
    <citation type="submission" date="2020-02" db="EMBL/GenBank/DDBJ databases">
        <title>Using affinity propagation clustering for identifying bacterial clades and subclades with whole-genome sequences of Francisella tularensis.</title>
        <authorList>
            <person name="Homeier-Bachmann T."/>
            <person name="Abdel-Glil M.Y."/>
            <person name="Hackbart A."/>
            <person name="Hotzel H."/>
            <person name="Tomaso H."/>
        </authorList>
    </citation>
    <scope>NUCLEOTIDE SEQUENCE</scope>
    <source>
        <strain evidence="9">15T0085</strain>
        <strain evidence="8">17T1429</strain>
    </source>
</reference>
<evidence type="ECO:0000259" key="7">
    <source>
        <dbReference type="Pfam" id="PF04138"/>
    </source>
</evidence>
<feature type="domain" description="GtrA/DPMS transmembrane" evidence="7">
    <location>
        <begin position="9"/>
        <end position="123"/>
    </location>
</feature>
<dbReference type="Pfam" id="PF04138">
    <property type="entry name" value="GtrA_DPMS_TM"/>
    <property type="match status" value="1"/>
</dbReference>
<organism evidence="8">
    <name type="scientific">Francisella tularensis subsp. holarctica</name>
    <dbReference type="NCBI Taxonomy" id="119857"/>
    <lineage>
        <taxon>Bacteria</taxon>
        <taxon>Pseudomonadati</taxon>
        <taxon>Pseudomonadota</taxon>
        <taxon>Gammaproteobacteria</taxon>
        <taxon>Thiotrichales</taxon>
        <taxon>Francisellaceae</taxon>
        <taxon>Francisella</taxon>
    </lineage>
</organism>
<protein>
    <submittedName>
        <fullName evidence="8">GtrA family protein</fullName>
    </submittedName>
</protein>
<comment type="subcellular location">
    <subcellularLocation>
        <location evidence="1">Membrane</location>
        <topology evidence="1">Multi-pass membrane protein</topology>
    </subcellularLocation>
</comment>
<sequence length="125" mass="14336">MLKKQLSLFIIVGILASITNFIIVWILVELNIFRPLVANFFAFLIAFNVSYFGHRFLTFSTTTQSHKKAATQFFINVMIGLGLNESIYYVLLHILKIQYLLALFITMGLVAVYTFVVSKFLIFKA</sequence>
<feature type="transmembrane region" description="Helical" evidence="6">
    <location>
        <begin position="7"/>
        <end position="26"/>
    </location>
</feature>
<evidence type="ECO:0000256" key="5">
    <source>
        <dbReference type="ARBA" id="ARBA00023136"/>
    </source>
</evidence>
<evidence type="ECO:0000256" key="4">
    <source>
        <dbReference type="ARBA" id="ARBA00022989"/>
    </source>
</evidence>
<keyword evidence="4 6" id="KW-1133">Transmembrane helix</keyword>
<dbReference type="GeneID" id="75264644"/>
<evidence type="ECO:0000256" key="2">
    <source>
        <dbReference type="ARBA" id="ARBA00009399"/>
    </source>
</evidence>
<gene>
    <name evidence="9" type="ORF">FWI86_00535</name>
    <name evidence="8" type="ORF">FWJ04_00635</name>
</gene>
<dbReference type="GO" id="GO:0000271">
    <property type="term" value="P:polysaccharide biosynthetic process"/>
    <property type="evidence" value="ECO:0007669"/>
    <property type="project" value="InterPro"/>
</dbReference>
<keyword evidence="5 6" id="KW-0472">Membrane</keyword>
<feature type="transmembrane region" description="Helical" evidence="6">
    <location>
        <begin position="32"/>
        <end position="52"/>
    </location>
</feature>
<dbReference type="OMA" id="HWHYFWS"/>
<evidence type="ECO:0000256" key="3">
    <source>
        <dbReference type="ARBA" id="ARBA00022692"/>
    </source>
</evidence>
<evidence type="ECO:0000313" key="9">
    <source>
        <dbReference type="EMBL" id="NDS67652.1"/>
    </source>
</evidence>
<evidence type="ECO:0000256" key="6">
    <source>
        <dbReference type="SAM" id="Phobius"/>
    </source>
</evidence>
<dbReference type="PANTHER" id="PTHR38459:SF1">
    <property type="entry name" value="PROPHAGE BACTOPRENOL-LINKED GLUCOSE TRANSLOCASE HOMOLOG"/>
    <property type="match status" value="1"/>
</dbReference>
<feature type="transmembrane region" description="Helical" evidence="6">
    <location>
        <begin position="97"/>
        <end position="122"/>
    </location>
</feature>
<dbReference type="GO" id="GO:0005886">
    <property type="term" value="C:plasma membrane"/>
    <property type="evidence" value="ECO:0007669"/>
    <property type="project" value="TreeGrafter"/>
</dbReference>
<dbReference type="eggNOG" id="COG2246">
    <property type="taxonomic scope" value="Bacteria"/>
</dbReference>
<evidence type="ECO:0000256" key="1">
    <source>
        <dbReference type="ARBA" id="ARBA00004141"/>
    </source>
</evidence>
<comment type="similarity">
    <text evidence="2">Belongs to the GtrA family.</text>
</comment>
<dbReference type="RefSeq" id="WP_003017296.1">
    <property type="nucleotide sequence ID" value="NZ_AP023459.1"/>
</dbReference>
<dbReference type="EMBL" id="JAAGJP010000002">
    <property type="protein sequence ID" value="NDS67652.1"/>
    <property type="molecule type" value="Genomic_DNA"/>
</dbReference>
<dbReference type="InterPro" id="IPR007267">
    <property type="entry name" value="GtrA_DPMS_TM"/>
</dbReference>
<proteinExistence type="inferred from homology"/>
<dbReference type="AlphaFoldDB" id="A0A0B3VQV2"/>
<feature type="transmembrane region" description="Helical" evidence="6">
    <location>
        <begin position="73"/>
        <end position="91"/>
    </location>
</feature>
<dbReference type="KEGG" id="ftz:CH68_1926"/>
<name>A0A0B3VQV2_FRATU</name>
<dbReference type="PANTHER" id="PTHR38459">
    <property type="entry name" value="PROPHAGE BACTOPRENOL-LINKED GLUCOSE TRANSLOCASE HOMOLOG"/>
    <property type="match status" value="1"/>
</dbReference>
<dbReference type="EMBL" id="JAAGKH010000002">
    <property type="protein sequence ID" value="NDR88265.1"/>
    <property type="molecule type" value="Genomic_DNA"/>
</dbReference>
<dbReference type="KEGG" id="ftv:CH67_42"/>
<accession>A0A0B3VQV2</accession>
<dbReference type="KEGG" id="ftc:DA46_952"/>
<dbReference type="InterPro" id="IPR051401">
    <property type="entry name" value="GtrA_CellWall_Glycosyl"/>
</dbReference>
<keyword evidence="3 6" id="KW-0812">Transmembrane</keyword>
<evidence type="ECO:0000313" key="8">
    <source>
        <dbReference type="EMBL" id="NDR88265.1"/>
    </source>
</evidence>
<comment type="caution">
    <text evidence="8">The sequence shown here is derived from an EMBL/GenBank/DDBJ whole genome shotgun (WGS) entry which is preliminary data.</text>
</comment>